<dbReference type="AlphaFoldDB" id="A0AAV3R3X8"/>
<evidence type="ECO:0000313" key="2">
    <source>
        <dbReference type="EMBL" id="GAA0169963.1"/>
    </source>
</evidence>
<dbReference type="EMBL" id="BAABME010007044">
    <property type="protein sequence ID" value="GAA0169963.1"/>
    <property type="molecule type" value="Genomic_DNA"/>
</dbReference>
<feature type="region of interest" description="Disordered" evidence="1">
    <location>
        <begin position="99"/>
        <end position="121"/>
    </location>
</feature>
<protein>
    <submittedName>
        <fullName evidence="2">Uncharacterized protein</fullName>
    </submittedName>
</protein>
<dbReference type="Proteomes" id="UP001454036">
    <property type="component" value="Unassembled WGS sequence"/>
</dbReference>
<proteinExistence type="predicted"/>
<gene>
    <name evidence="2" type="ORF">LIER_24335</name>
</gene>
<reference evidence="2 3" key="1">
    <citation type="submission" date="2024-01" db="EMBL/GenBank/DDBJ databases">
        <title>The complete chloroplast genome sequence of Lithospermum erythrorhizon: insights into the phylogenetic relationship among Boraginaceae species and the maternal lineages of purple gromwells.</title>
        <authorList>
            <person name="Okada T."/>
            <person name="Watanabe K."/>
        </authorList>
    </citation>
    <scope>NUCLEOTIDE SEQUENCE [LARGE SCALE GENOMIC DNA]</scope>
</reference>
<evidence type="ECO:0000313" key="3">
    <source>
        <dbReference type="Proteomes" id="UP001454036"/>
    </source>
</evidence>
<sequence>MAGSEGIMTDVVEKFDGIDFSYWHMNMEDYLYGKEPRLSRNVPANFAKETTIKRPMKALYDLYEKTSANNKVKKSREFSSQLEQANAIMTMRSEKLLDTGAHGNEKIEKVDKDDRLEGGWPEKDNVEEVVKPYVLPVPFQRGS</sequence>
<name>A0AAV3R3X8_LITER</name>
<organism evidence="2 3">
    <name type="scientific">Lithospermum erythrorhizon</name>
    <name type="common">Purple gromwell</name>
    <name type="synonym">Lithospermum officinale var. erythrorhizon</name>
    <dbReference type="NCBI Taxonomy" id="34254"/>
    <lineage>
        <taxon>Eukaryota</taxon>
        <taxon>Viridiplantae</taxon>
        <taxon>Streptophyta</taxon>
        <taxon>Embryophyta</taxon>
        <taxon>Tracheophyta</taxon>
        <taxon>Spermatophyta</taxon>
        <taxon>Magnoliopsida</taxon>
        <taxon>eudicotyledons</taxon>
        <taxon>Gunneridae</taxon>
        <taxon>Pentapetalae</taxon>
        <taxon>asterids</taxon>
        <taxon>lamiids</taxon>
        <taxon>Boraginales</taxon>
        <taxon>Boraginaceae</taxon>
        <taxon>Boraginoideae</taxon>
        <taxon>Lithospermeae</taxon>
        <taxon>Lithospermum</taxon>
    </lineage>
</organism>
<evidence type="ECO:0000256" key="1">
    <source>
        <dbReference type="SAM" id="MobiDB-lite"/>
    </source>
</evidence>
<accession>A0AAV3R3X8</accession>
<keyword evidence="3" id="KW-1185">Reference proteome</keyword>
<comment type="caution">
    <text evidence="2">The sequence shown here is derived from an EMBL/GenBank/DDBJ whole genome shotgun (WGS) entry which is preliminary data.</text>
</comment>